<organism evidence="2 3">
    <name type="scientific">Yinghuangia soli</name>
    <dbReference type="NCBI Taxonomy" id="2908204"/>
    <lineage>
        <taxon>Bacteria</taxon>
        <taxon>Bacillati</taxon>
        <taxon>Actinomycetota</taxon>
        <taxon>Actinomycetes</taxon>
        <taxon>Kitasatosporales</taxon>
        <taxon>Streptomycetaceae</taxon>
        <taxon>Yinghuangia</taxon>
    </lineage>
</organism>
<keyword evidence="3" id="KW-1185">Reference proteome</keyword>
<dbReference type="RefSeq" id="WP_235058443.1">
    <property type="nucleotide sequence ID" value="NZ_JAKFHA010000056.1"/>
</dbReference>
<evidence type="ECO:0000313" key="3">
    <source>
        <dbReference type="Proteomes" id="UP001165378"/>
    </source>
</evidence>
<dbReference type="InterPro" id="IPR035418">
    <property type="entry name" value="AraC-bd_2"/>
</dbReference>
<proteinExistence type="predicted"/>
<dbReference type="Pfam" id="PF14525">
    <property type="entry name" value="AraC_binding_2"/>
    <property type="match status" value="1"/>
</dbReference>
<evidence type="ECO:0000313" key="2">
    <source>
        <dbReference type="EMBL" id="MCF2533675.1"/>
    </source>
</evidence>
<dbReference type="EMBL" id="JAKFHA010000056">
    <property type="protein sequence ID" value="MCF2533675.1"/>
    <property type="molecule type" value="Genomic_DNA"/>
</dbReference>
<reference evidence="2" key="1">
    <citation type="submission" date="2022-01" db="EMBL/GenBank/DDBJ databases">
        <title>Genome-Based Taxonomic Classification of the Phylum Actinobacteria.</title>
        <authorList>
            <person name="Gao Y."/>
        </authorList>
    </citation>
    <scope>NUCLEOTIDE SEQUENCE</scope>
    <source>
        <strain evidence="2">KLBMP 8922</strain>
    </source>
</reference>
<dbReference type="Proteomes" id="UP001165378">
    <property type="component" value="Unassembled WGS sequence"/>
</dbReference>
<feature type="domain" description="Transcription regulator HTH AraC- type ligand binding" evidence="1">
    <location>
        <begin position="34"/>
        <end position="171"/>
    </location>
</feature>
<comment type="caution">
    <text evidence="2">The sequence shown here is derived from an EMBL/GenBank/DDBJ whole genome shotgun (WGS) entry which is preliminary data.</text>
</comment>
<evidence type="ECO:0000259" key="1">
    <source>
        <dbReference type="Pfam" id="PF14525"/>
    </source>
</evidence>
<dbReference type="AlphaFoldDB" id="A0AA41QA14"/>
<accession>A0AA41QA14</accession>
<gene>
    <name evidence="2" type="ORF">LZ495_41545</name>
</gene>
<protein>
    <recommendedName>
        <fullName evidence="1">Transcription regulator HTH AraC- type ligand binding domain-containing protein</fullName>
    </recommendedName>
</protein>
<name>A0AA41QA14_9ACTN</name>
<sequence>MSIEETRAQWKPAPESVATVSTDDVPMHERFDWWVDMVDREVTPVSTPGPAPDRFDGWAQAVHPLHSRVAIFRLSAMEIRRSAAEIRRGNSEDYYLMVVQEGTLRLEQRRNVAVLEAGDVTLYSTSLPLSCAFGGAGRHQLALVRLPRAALPLAPGRVDGLLAERLPGTSGRRPC</sequence>